<keyword evidence="4" id="KW-1185">Reference proteome</keyword>
<evidence type="ECO:0000313" key="3">
    <source>
        <dbReference type="EMBL" id="KAL1862920.1"/>
    </source>
</evidence>
<dbReference type="PANTHER" id="PTHR47843:SF5">
    <property type="entry name" value="BTB_POZ DOMAIN PROTEIN"/>
    <property type="match status" value="1"/>
</dbReference>
<comment type="caution">
    <text evidence="3">The sequence shown here is derived from an EMBL/GenBank/DDBJ whole genome shotgun (WGS) entry which is preliminary data.</text>
</comment>
<dbReference type="Gene3D" id="3.30.710.10">
    <property type="entry name" value="Potassium Channel Kv1.1, Chain A"/>
    <property type="match status" value="1"/>
</dbReference>
<evidence type="ECO:0000256" key="1">
    <source>
        <dbReference type="SAM" id="MobiDB-lite"/>
    </source>
</evidence>
<sequence>MSAEPVEHQSLDSTEAIASKPKPERDSILLLLDALTSDTARDHHTQRDLDLLDSGLFADATITCGDRTWKVHKSIICRCDWFKKAFTGCFLEAHTRIANLSADDFSSELVNCVILYIYSGVVDIEKVINNDSVIDACVQLWNIADFLMYKELENDALTILTKYCDAKVEALCFVNETKDTKFDIKTSGYEELIAQVFHGIKTAYTQYPHAKPCHEVVHRRSFRTSFSWPPSKAKRASGPMVLRRNITAESEKEIAQIAAAQAMITRDLGQWIPQWDKTTTFRLLLRGAVLDASTGKA</sequence>
<feature type="compositionally biased region" description="Basic and acidic residues" evidence="1">
    <location>
        <begin position="1"/>
        <end position="10"/>
    </location>
</feature>
<dbReference type="CDD" id="cd18186">
    <property type="entry name" value="BTB_POZ_ZBTB_KLHL-like"/>
    <property type="match status" value="1"/>
</dbReference>
<feature type="domain" description="BTB" evidence="2">
    <location>
        <begin position="58"/>
        <end position="126"/>
    </location>
</feature>
<reference evidence="3 4" key="1">
    <citation type="journal article" date="2024" name="IMA Fungus">
        <title>IMA Genome - F19 : A genome assembly and annotation guide to empower mycologists, including annotated draft genome sequences of Ceratocystis pirilliformis, Diaporthe australafricana, Fusarium ophioides, Paecilomyces lecythidis, and Sporothrix stenoceras.</title>
        <authorList>
            <person name="Aylward J."/>
            <person name="Wilson A.M."/>
            <person name="Visagie C.M."/>
            <person name="Spraker J."/>
            <person name="Barnes I."/>
            <person name="Buitendag C."/>
            <person name="Ceriani C."/>
            <person name="Del Mar Angel L."/>
            <person name="du Plessis D."/>
            <person name="Fuchs T."/>
            <person name="Gasser K."/>
            <person name="Kramer D."/>
            <person name="Li W."/>
            <person name="Munsamy K."/>
            <person name="Piso A."/>
            <person name="Price J.L."/>
            <person name="Sonnekus B."/>
            <person name="Thomas C."/>
            <person name="van der Nest A."/>
            <person name="van Dijk A."/>
            <person name="van Heerden A."/>
            <person name="van Vuuren N."/>
            <person name="Yilmaz N."/>
            <person name="Duong T.A."/>
            <person name="van der Merwe N.A."/>
            <person name="Wingfield M.J."/>
            <person name="Wingfield B.D."/>
        </authorList>
    </citation>
    <scope>NUCLEOTIDE SEQUENCE [LARGE SCALE GENOMIC DNA]</scope>
    <source>
        <strain evidence="3 4">CMW 18300</strain>
    </source>
</reference>
<evidence type="ECO:0000259" key="2">
    <source>
        <dbReference type="PROSITE" id="PS50097"/>
    </source>
</evidence>
<feature type="region of interest" description="Disordered" evidence="1">
    <location>
        <begin position="1"/>
        <end position="20"/>
    </location>
</feature>
<dbReference type="InterPro" id="IPR000210">
    <property type="entry name" value="BTB/POZ_dom"/>
</dbReference>
<accession>A0ABR3WJR1</accession>
<dbReference type="EMBL" id="JAWRVE010000076">
    <property type="protein sequence ID" value="KAL1862920.1"/>
    <property type="molecule type" value="Genomic_DNA"/>
</dbReference>
<proteinExistence type="predicted"/>
<organism evidence="3 4">
    <name type="scientific">Diaporthe australafricana</name>
    <dbReference type="NCBI Taxonomy" id="127596"/>
    <lineage>
        <taxon>Eukaryota</taxon>
        <taxon>Fungi</taxon>
        <taxon>Dikarya</taxon>
        <taxon>Ascomycota</taxon>
        <taxon>Pezizomycotina</taxon>
        <taxon>Sordariomycetes</taxon>
        <taxon>Sordariomycetidae</taxon>
        <taxon>Diaporthales</taxon>
        <taxon>Diaporthaceae</taxon>
        <taxon>Diaporthe</taxon>
    </lineage>
</organism>
<dbReference type="Proteomes" id="UP001583177">
    <property type="component" value="Unassembled WGS sequence"/>
</dbReference>
<evidence type="ECO:0000313" key="4">
    <source>
        <dbReference type="Proteomes" id="UP001583177"/>
    </source>
</evidence>
<name>A0ABR3WJR1_9PEZI</name>
<dbReference type="PROSITE" id="PS50097">
    <property type="entry name" value="BTB"/>
    <property type="match status" value="1"/>
</dbReference>
<gene>
    <name evidence="3" type="ORF">Daus18300_008250</name>
</gene>
<protein>
    <recommendedName>
        <fullName evidence="2">BTB domain-containing protein</fullName>
    </recommendedName>
</protein>
<dbReference type="PANTHER" id="PTHR47843">
    <property type="entry name" value="BTB DOMAIN-CONTAINING PROTEIN-RELATED"/>
    <property type="match status" value="1"/>
</dbReference>
<dbReference type="Pfam" id="PF00651">
    <property type="entry name" value="BTB"/>
    <property type="match status" value="1"/>
</dbReference>
<dbReference type="SUPFAM" id="SSF54695">
    <property type="entry name" value="POZ domain"/>
    <property type="match status" value="1"/>
</dbReference>
<dbReference type="InterPro" id="IPR011333">
    <property type="entry name" value="SKP1/BTB/POZ_sf"/>
</dbReference>